<feature type="compositionally biased region" description="Polar residues" evidence="1">
    <location>
        <begin position="312"/>
        <end position="330"/>
    </location>
</feature>
<reference evidence="3" key="2">
    <citation type="submission" date="2025-08" db="UniProtKB">
        <authorList>
            <consortium name="RefSeq"/>
        </authorList>
    </citation>
    <scope>IDENTIFICATION</scope>
    <source>
        <tissue evidence="3">Leaf</tissue>
    </source>
</reference>
<accession>A0A6P5GPB6</accession>
<organism evidence="2 3">
    <name type="scientific">Ananas comosus</name>
    <name type="common">Pineapple</name>
    <name type="synonym">Ananas ananas</name>
    <dbReference type="NCBI Taxonomy" id="4615"/>
    <lineage>
        <taxon>Eukaryota</taxon>
        <taxon>Viridiplantae</taxon>
        <taxon>Streptophyta</taxon>
        <taxon>Embryophyta</taxon>
        <taxon>Tracheophyta</taxon>
        <taxon>Spermatophyta</taxon>
        <taxon>Magnoliopsida</taxon>
        <taxon>Liliopsida</taxon>
        <taxon>Poales</taxon>
        <taxon>Bromeliaceae</taxon>
        <taxon>Bromelioideae</taxon>
        <taxon>Ananas</taxon>
    </lineage>
</organism>
<dbReference type="Proteomes" id="UP000515123">
    <property type="component" value="Linkage group 19"/>
</dbReference>
<name>A0A6P5GPB6_ANACO</name>
<dbReference type="AlphaFoldDB" id="A0A6P5GPB6"/>
<dbReference type="RefSeq" id="XP_020109729.1">
    <property type="nucleotide sequence ID" value="XM_020254140.1"/>
</dbReference>
<dbReference type="InterPro" id="IPR039300">
    <property type="entry name" value="JASON"/>
</dbReference>
<dbReference type="GO" id="GO:0007142">
    <property type="term" value="P:male meiosis II"/>
    <property type="evidence" value="ECO:0007669"/>
    <property type="project" value="InterPro"/>
</dbReference>
<evidence type="ECO:0000256" key="1">
    <source>
        <dbReference type="SAM" id="MobiDB-lite"/>
    </source>
</evidence>
<protein>
    <submittedName>
        <fullName evidence="3">Protein JASON-like</fullName>
    </submittedName>
</protein>
<dbReference type="Gramene" id="Aco008370.1.mrna1">
    <property type="protein sequence ID" value="Aco008370.1.mrna1"/>
    <property type="gene ID" value="Aco008370.1.path1"/>
</dbReference>
<reference evidence="2" key="1">
    <citation type="journal article" date="2015" name="Nat. Genet.">
        <title>The pineapple genome and the evolution of CAM photosynthesis.</title>
        <authorList>
            <person name="Ming R."/>
            <person name="VanBuren R."/>
            <person name="Wai C.M."/>
            <person name="Tang H."/>
            <person name="Schatz M.C."/>
            <person name="Bowers J.E."/>
            <person name="Lyons E."/>
            <person name="Wang M.L."/>
            <person name="Chen J."/>
            <person name="Biggers E."/>
            <person name="Zhang J."/>
            <person name="Huang L."/>
            <person name="Zhang L."/>
            <person name="Miao W."/>
            <person name="Zhang J."/>
            <person name="Ye Z."/>
            <person name="Miao C."/>
            <person name="Lin Z."/>
            <person name="Wang H."/>
            <person name="Zhou H."/>
            <person name="Yim W.C."/>
            <person name="Priest H.D."/>
            <person name="Zheng C."/>
            <person name="Woodhouse M."/>
            <person name="Edger P.P."/>
            <person name="Guyot R."/>
            <person name="Guo H.B."/>
            <person name="Guo H."/>
            <person name="Zheng G."/>
            <person name="Singh R."/>
            <person name="Sharma A."/>
            <person name="Min X."/>
            <person name="Zheng Y."/>
            <person name="Lee H."/>
            <person name="Gurtowski J."/>
            <person name="Sedlazeck F.J."/>
            <person name="Harkess A."/>
            <person name="McKain M.R."/>
            <person name="Liao Z."/>
            <person name="Fang J."/>
            <person name="Liu J."/>
            <person name="Zhang X."/>
            <person name="Zhang Q."/>
            <person name="Hu W."/>
            <person name="Qin Y."/>
            <person name="Wang K."/>
            <person name="Chen L.Y."/>
            <person name="Shirley N."/>
            <person name="Lin Y.R."/>
            <person name="Liu L.Y."/>
            <person name="Hernandez A.G."/>
            <person name="Wright C.L."/>
            <person name="Bulone V."/>
            <person name="Tuskan G.A."/>
            <person name="Heath K."/>
            <person name="Zee F."/>
            <person name="Moore P.H."/>
            <person name="Sunkar R."/>
            <person name="Leebens-Mack J.H."/>
            <person name="Mockler T."/>
            <person name="Bennetzen J.L."/>
            <person name="Freeling M."/>
            <person name="Sankoff D."/>
            <person name="Paterson A.H."/>
            <person name="Zhu X."/>
            <person name="Yang X."/>
            <person name="Smith J.A."/>
            <person name="Cushman J.C."/>
            <person name="Paull R.E."/>
            <person name="Yu Q."/>
        </authorList>
    </citation>
    <scope>NUCLEOTIDE SEQUENCE [LARGE SCALE GENOMIC DNA]</scope>
    <source>
        <strain evidence="2">cv. F153</strain>
    </source>
</reference>
<keyword evidence="2" id="KW-1185">Reference proteome</keyword>
<feature type="region of interest" description="Disordered" evidence="1">
    <location>
        <begin position="296"/>
        <end position="330"/>
    </location>
</feature>
<evidence type="ECO:0000313" key="3">
    <source>
        <dbReference type="RefSeq" id="XP_020109729.1"/>
    </source>
</evidence>
<evidence type="ECO:0000313" key="2">
    <source>
        <dbReference type="Proteomes" id="UP000515123"/>
    </source>
</evidence>
<sequence>MKRSKCRAIKAALGFLESVLMGCFFACFRIKDDERRKTPPRQISISSNGGDNLLSKNNLGSVFLSEDKDIEECGSPCGFNPNQSFQEVFDDDNINGDLKREAKYLKSCGAISETPAEIRKTLSKTVVRNSNEDDSSPESFSFHQKSSYKELQLDVQCNEVSDVPPQLEENSSSPEMLLEGSVSDKNQIPRAGMNEIELRFKSDNFDKSPSPNDIKIQQPYASDSPYPTPLILTDEMQTPATIHPSRIENTRTGKRARIRTQYAYPVLKPIDNLPHRKSLSENSSCTKKLVPNAISPVSKDSEVSKTRRSVFATPNNKENLGKENANNNEEPLYANSNNRAQQISHSKDEVIDAPNLLVPSFSQWLKPTTLKDEKEDIMDIKESYDVDRPIIGIFDENWRDDGCTRESPKCWDRNGIPNSTTKYKEDQKVSWHATPFEERLEKALSDEKLFPQRKQLGGRLIELEEVNEECGSPASQ</sequence>
<proteinExistence type="predicted"/>
<dbReference type="OrthoDB" id="1932581at2759"/>
<dbReference type="PANTHER" id="PTHR33318:SF5">
    <property type="entry name" value="OS06G0670100 PROTEIN"/>
    <property type="match status" value="1"/>
</dbReference>
<gene>
    <name evidence="3" type="primary">LOC109725080</name>
</gene>
<feature type="region of interest" description="Disordered" evidence="1">
    <location>
        <begin position="203"/>
        <end position="222"/>
    </location>
</feature>
<dbReference type="PANTHER" id="PTHR33318">
    <property type="entry name" value="ASPARTYL/GLUTAMYL-TRNA(ASN/GLN) AMIDOTRANSFERASE SUBUNIT"/>
    <property type="match status" value="1"/>
</dbReference>
<dbReference type="GeneID" id="109725080"/>